<dbReference type="GO" id="GO:0006171">
    <property type="term" value="P:cAMP biosynthetic process"/>
    <property type="evidence" value="ECO:0007669"/>
    <property type="project" value="TreeGrafter"/>
</dbReference>
<reference evidence="2 3" key="1">
    <citation type="submission" date="2015-08" db="EMBL/GenBank/DDBJ databases">
        <authorList>
            <person name="Babu N.S."/>
            <person name="Beckwith C.J."/>
            <person name="Beseler K.G."/>
            <person name="Brison A."/>
            <person name="Carone J.V."/>
            <person name="Caskin T.P."/>
            <person name="Diamond M."/>
            <person name="Durham M.E."/>
            <person name="Foxe J.M."/>
            <person name="Go M."/>
            <person name="Henderson B.A."/>
            <person name="Jones I.B."/>
            <person name="McGettigan J.A."/>
            <person name="Micheletti S.J."/>
            <person name="Nasrallah M.E."/>
            <person name="Ortiz D."/>
            <person name="Piller C.R."/>
            <person name="Privatt S.R."/>
            <person name="Schneider S.L."/>
            <person name="Sharp S."/>
            <person name="Smith T.C."/>
            <person name="Stanton J.D."/>
            <person name="Ullery H.E."/>
            <person name="Wilson R.J."/>
            <person name="Serrano M.G."/>
            <person name="Buck G."/>
            <person name="Lee V."/>
            <person name="Wang Y."/>
            <person name="Carvalho R."/>
            <person name="Voegtly L."/>
            <person name="Shi R."/>
            <person name="Duckworth R."/>
            <person name="Johnson A."/>
            <person name="Loviza R."/>
            <person name="Walstead R."/>
            <person name="Shah Z."/>
            <person name="Kiflezghi M."/>
            <person name="Wade K."/>
            <person name="Ball S.L."/>
            <person name="Bradley K.W."/>
            <person name="Asai D.J."/>
            <person name="Bowman C.A."/>
            <person name="Russell D.A."/>
            <person name="Pope W.H."/>
            <person name="Jacobs-Sera D."/>
            <person name="Hendrix R.W."/>
            <person name="Hatfull G.F."/>
        </authorList>
    </citation>
    <scope>NUCLEOTIDE SEQUENCE [LARGE SCALE GENOMIC DNA]</scope>
    <source>
        <strain evidence="2 3">DSM 27648</strain>
    </source>
</reference>
<dbReference type="InterPro" id="IPR029787">
    <property type="entry name" value="Nucleotide_cyclase"/>
</dbReference>
<dbReference type="Pfam" id="PF10604">
    <property type="entry name" value="Polyketide_cyc2"/>
    <property type="match status" value="1"/>
</dbReference>
<dbReference type="SUPFAM" id="SSF55961">
    <property type="entry name" value="Bet v1-like"/>
    <property type="match status" value="1"/>
</dbReference>
<dbReference type="PANTHER" id="PTHR43081">
    <property type="entry name" value="ADENYLATE CYCLASE, TERMINAL-DIFFERENTIATION SPECIFIC-RELATED"/>
    <property type="match status" value="1"/>
</dbReference>
<protein>
    <submittedName>
        <fullName evidence="2">Adenylate cyclase</fullName>
    </submittedName>
</protein>
<proteinExistence type="predicted"/>
<organism evidence="2 3">
    <name type="scientific">Labilithrix luteola</name>
    <dbReference type="NCBI Taxonomy" id="1391654"/>
    <lineage>
        <taxon>Bacteria</taxon>
        <taxon>Pseudomonadati</taxon>
        <taxon>Myxococcota</taxon>
        <taxon>Polyangia</taxon>
        <taxon>Polyangiales</taxon>
        <taxon>Labilitrichaceae</taxon>
        <taxon>Labilithrix</taxon>
    </lineage>
</organism>
<dbReference type="EMBL" id="CP012333">
    <property type="protein sequence ID" value="AKV01094.1"/>
    <property type="molecule type" value="Genomic_DNA"/>
</dbReference>
<dbReference type="Pfam" id="PF19363">
    <property type="entry name" value="DUF5939"/>
    <property type="match status" value="1"/>
</dbReference>
<dbReference type="CDD" id="cd07302">
    <property type="entry name" value="CHD"/>
    <property type="match status" value="1"/>
</dbReference>
<dbReference type="InterPro" id="IPR050697">
    <property type="entry name" value="Adenylyl/Guanylyl_Cyclase_3/4"/>
</dbReference>
<dbReference type="AlphaFoldDB" id="A0A0K1Q5U0"/>
<dbReference type="GO" id="GO:0035556">
    <property type="term" value="P:intracellular signal transduction"/>
    <property type="evidence" value="ECO:0007669"/>
    <property type="project" value="InterPro"/>
</dbReference>
<dbReference type="InterPro" id="IPR019587">
    <property type="entry name" value="Polyketide_cyclase/dehydratase"/>
</dbReference>
<dbReference type="Gene3D" id="3.30.70.1230">
    <property type="entry name" value="Nucleotide cyclase"/>
    <property type="match status" value="1"/>
</dbReference>
<accession>A0A0K1Q5U0</accession>
<gene>
    <name evidence="2" type="ORF">AKJ09_07757</name>
</gene>
<dbReference type="InterPro" id="IPR045983">
    <property type="entry name" value="GUC-dom-containing_N"/>
</dbReference>
<dbReference type="SUPFAM" id="SSF55073">
    <property type="entry name" value="Nucleotide cyclase"/>
    <property type="match status" value="1"/>
</dbReference>
<dbReference type="Proteomes" id="UP000064967">
    <property type="component" value="Chromosome"/>
</dbReference>
<evidence type="ECO:0000259" key="1">
    <source>
        <dbReference type="PROSITE" id="PS50125"/>
    </source>
</evidence>
<dbReference type="CDD" id="cd07812">
    <property type="entry name" value="SRPBCC"/>
    <property type="match status" value="1"/>
</dbReference>
<dbReference type="PROSITE" id="PS50125">
    <property type="entry name" value="GUANYLATE_CYCLASE_2"/>
    <property type="match status" value="1"/>
</dbReference>
<evidence type="ECO:0000313" key="3">
    <source>
        <dbReference type="Proteomes" id="UP000064967"/>
    </source>
</evidence>
<dbReference type="Gene3D" id="3.30.530.20">
    <property type="match status" value="1"/>
</dbReference>
<feature type="domain" description="Guanylate cyclase" evidence="1">
    <location>
        <begin position="457"/>
        <end position="576"/>
    </location>
</feature>
<dbReference type="GO" id="GO:0004016">
    <property type="term" value="F:adenylate cyclase activity"/>
    <property type="evidence" value="ECO:0007669"/>
    <property type="project" value="UniProtKB-ARBA"/>
</dbReference>
<dbReference type="STRING" id="1391654.AKJ09_07757"/>
<dbReference type="OrthoDB" id="9801841at2"/>
<keyword evidence="3" id="KW-1185">Reference proteome</keyword>
<dbReference type="SMART" id="SM00044">
    <property type="entry name" value="CYCc"/>
    <property type="match status" value="1"/>
</dbReference>
<evidence type="ECO:0000313" key="2">
    <source>
        <dbReference type="EMBL" id="AKV01094.1"/>
    </source>
</evidence>
<name>A0A0K1Q5U0_9BACT</name>
<dbReference type="Pfam" id="PF00211">
    <property type="entry name" value="Guanylate_cyc"/>
    <property type="match status" value="1"/>
</dbReference>
<dbReference type="InterPro" id="IPR001054">
    <property type="entry name" value="A/G_cyclase"/>
</dbReference>
<dbReference type="InterPro" id="IPR023393">
    <property type="entry name" value="START-like_dom_sf"/>
</dbReference>
<dbReference type="KEGG" id="llu:AKJ09_07757"/>
<dbReference type="PANTHER" id="PTHR43081:SF19">
    <property type="entry name" value="PH-SENSITIVE ADENYLATE CYCLASE RV1264"/>
    <property type="match status" value="1"/>
</dbReference>
<sequence length="626" mass="68900">MSLPRQRVLRECRERSAVSSTRGIFRHRMSAVVVTSVVRLASPPSDVWPLITDTDRTNRLIGTEPVTFRAIESGTPTSARFVGETRTGGFTMSYEEAPFEWTYEKSFSVYRKMRSGPLKAYTYGIQLEPTADAGTQATVRLELEPRHWLLKPIAKLQGARFVQNILALADAIDAYVRDRAPSPYLKPKTLANEERLVRGSRDLVQRGLDQKAIDAVISLIRDGADADVVRIRPFELAQLRGVDPREMLRALLHGVTVGIVELRWALVCPSCRTANDQVSSLSEIGDSNHCQLCDIQYGVELDRAVEATFVPHPSVREVQNRMFCIGGPARTPHVLVQTSIDVSGTRELDVPVEPGRYRLFARGGMTTSLDVIEDGPSNATATLQDSSFASAEVRVARGGKLRVTNASAEPRHVKIERLGYASLAATAHVVTTMSEFRRFFSRELLKPSTPLKVASCAILFSDLTGSTALYTKAGDAAAFRLVDDHFDVLRKAIDGAGGSVVKTMGDAVMASFVEPTACVRGAIECLRAFEAFRATQEHGELTGLKLGLYAGPCYVIRANDLIDYFGQTVNCASRVQHLAESGEIVMEAHVFEALPEVDRQALKVVEHFETRVKGVDAPLRLVRTRL</sequence>